<keyword evidence="3" id="KW-0804">Transcription</keyword>
<dbReference type="InterPro" id="IPR036388">
    <property type="entry name" value="WH-like_DNA-bd_sf"/>
</dbReference>
<organism evidence="5 6">
    <name type="scientific">Clostridium lapidicellarium</name>
    <dbReference type="NCBI Taxonomy" id="3240931"/>
    <lineage>
        <taxon>Bacteria</taxon>
        <taxon>Bacillati</taxon>
        <taxon>Bacillota</taxon>
        <taxon>Clostridia</taxon>
        <taxon>Eubacteriales</taxon>
        <taxon>Clostridiaceae</taxon>
        <taxon>Clostridium</taxon>
    </lineage>
</organism>
<dbReference type="InterPro" id="IPR036390">
    <property type="entry name" value="WH_DNA-bd_sf"/>
</dbReference>
<feature type="domain" description="HTH gntR-type" evidence="4">
    <location>
        <begin position="11"/>
        <end position="79"/>
    </location>
</feature>
<evidence type="ECO:0000256" key="2">
    <source>
        <dbReference type="ARBA" id="ARBA00023125"/>
    </source>
</evidence>
<keyword evidence="2" id="KW-0238">DNA-binding</keyword>
<comment type="caution">
    <text evidence="5">The sequence shown here is derived from an EMBL/GenBank/DDBJ whole genome shotgun (WGS) entry which is preliminary data.</text>
</comment>
<dbReference type="InterPro" id="IPR000524">
    <property type="entry name" value="Tscrpt_reg_HTH_GntR"/>
</dbReference>
<dbReference type="Gene3D" id="1.10.10.10">
    <property type="entry name" value="Winged helix-like DNA-binding domain superfamily/Winged helix DNA-binding domain"/>
    <property type="match status" value="1"/>
</dbReference>
<evidence type="ECO:0000256" key="3">
    <source>
        <dbReference type="ARBA" id="ARBA00023163"/>
    </source>
</evidence>
<name>A0ABV4DZ89_9CLOT</name>
<keyword evidence="1" id="KW-0805">Transcription regulation</keyword>
<sequence>MIIEIDFESEIPIYEQLRRSIIEGIASGDLKPGESLPSVRQMAQDIGINLHTVNKSYNILRSEGYLNIDRRSGAVVNENYPKDSEKFNKKLAGELNYLLAETYLRNIKLEDILKLCSDIYGKYNLSGSEIKGKVRRR</sequence>
<dbReference type="EMBL" id="JBGFFE010000017">
    <property type="protein sequence ID" value="MEY8764220.1"/>
    <property type="molecule type" value="Genomic_DNA"/>
</dbReference>
<evidence type="ECO:0000313" key="6">
    <source>
        <dbReference type="Proteomes" id="UP001565220"/>
    </source>
</evidence>
<gene>
    <name evidence="5" type="ORF">AB8S09_11310</name>
</gene>
<dbReference type="SMART" id="SM00345">
    <property type="entry name" value="HTH_GNTR"/>
    <property type="match status" value="1"/>
</dbReference>
<accession>A0ABV4DZ89</accession>
<reference evidence="5 6" key="1">
    <citation type="submission" date="2024-08" db="EMBL/GenBank/DDBJ databases">
        <title>Clostridium lapicellarii sp. nov., and Clostridium renhuaiense sp. nov., two species isolated from the mud in a fermentation cellar used for producing sauce-flavour Chinese liquors.</title>
        <authorList>
            <person name="Yang F."/>
            <person name="Wang H."/>
            <person name="Chen L.Q."/>
            <person name="Zhou N."/>
            <person name="Lu J.J."/>
            <person name="Pu X.X."/>
            <person name="Wan B."/>
            <person name="Wang L."/>
            <person name="Liu S.J."/>
        </authorList>
    </citation>
    <scope>NUCLEOTIDE SEQUENCE [LARGE SCALE GENOMIC DNA]</scope>
    <source>
        <strain evidence="5 6">MT-113</strain>
    </source>
</reference>
<dbReference type="CDD" id="cd07377">
    <property type="entry name" value="WHTH_GntR"/>
    <property type="match status" value="1"/>
</dbReference>
<dbReference type="RefSeq" id="WP_294180284.1">
    <property type="nucleotide sequence ID" value="NZ_JBGFFE010000017.1"/>
</dbReference>
<dbReference type="PROSITE" id="PS50949">
    <property type="entry name" value="HTH_GNTR"/>
    <property type="match status" value="1"/>
</dbReference>
<dbReference type="SUPFAM" id="SSF46785">
    <property type="entry name" value="Winged helix' DNA-binding domain"/>
    <property type="match status" value="1"/>
</dbReference>
<keyword evidence="6" id="KW-1185">Reference proteome</keyword>
<protein>
    <submittedName>
        <fullName evidence="5">GntR family transcriptional regulator</fullName>
    </submittedName>
</protein>
<proteinExistence type="predicted"/>
<dbReference type="PANTHER" id="PTHR38445">
    <property type="entry name" value="HTH-TYPE TRANSCRIPTIONAL REPRESSOR YTRA"/>
    <property type="match status" value="1"/>
</dbReference>
<evidence type="ECO:0000259" key="4">
    <source>
        <dbReference type="PROSITE" id="PS50949"/>
    </source>
</evidence>
<dbReference type="Proteomes" id="UP001565220">
    <property type="component" value="Unassembled WGS sequence"/>
</dbReference>
<dbReference type="Pfam" id="PF00392">
    <property type="entry name" value="GntR"/>
    <property type="match status" value="1"/>
</dbReference>
<dbReference type="PANTHER" id="PTHR38445:SF12">
    <property type="entry name" value="GNTR-FAMILY TRANSCRIPTIONAL REGULATOR"/>
    <property type="match status" value="1"/>
</dbReference>
<evidence type="ECO:0000313" key="5">
    <source>
        <dbReference type="EMBL" id="MEY8764220.1"/>
    </source>
</evidence>
<evidence type="ECO:0000256" key="1">
    <source>
        <dbReference type="ARBA" id="ARBA00023015"/>
    </source>
</evidence>